<dbReference type="EMBL" id="AZDI01000014">
    <property type="protein sequence ID" value="KRK45132.1"/>
    <property type="molecule type" value="Genomic_DNA"/>
</dbReference>
<feature type="transmembrane region" description="Helical" evidence="1">
    <location>
        <begin position="145"/>
        <end position="164"/>
    </location>
</feature>
<keyword evidence="4" id="KW-1185">Reference proteome</keyword>
<reference evidence="3 4" key="1">
    <citation type="journal article" date="2015" name="Genome Announc.">
        <title>Expanding the biotechnology potential of lactobacilli through comparative genomics of 213 strains and associated genera.</title>
        <authorList>
            <person name="Sun Z."/>
            <person name="Harris H.M."/>
            <person name="McCann A."/>
            <person name="Guo C."/>
            <person name="Argimon S."/>
            <person name="Zhang W."/>
            <person name="Yang X."/>
            <person name="Jeffery I.B."/>
            <person name="Cooney J.C."/>
            <person name="Kagawa T.F."/>
            <person name="Liu W."/>
            <person name="Song Y."/>
            <person name="Salvetti E."/>
            <person name="Wrobel A."/>
            <person name="Rasinkangas P."/>
            <person name="Parkhill J."/>
            <person name="Rea M.C."/>
            <person name="O'Sullivan O."/>
            <person name="Ritari J."/>
            <person name="Douillard F.P."/>
            <person name="Paul Ross R."/>
            <person name="Yang R."/>
            <person name="Briner A.E."/>
            <person name="Felis G.E."/>
            <person name="de Vos W.M."/>
            <person name="Barrangou R."/>
            <person name="Klaenhammer T.R."/>
            <person name="Caufield P.W."/>
            <person name="Cui Y."/>
            <person name="Zhang H."/>
            <person name="O'Toole P.W."/>
        </authorList>
    </citation>
    <scope>NUCLEOTIDE SEQUENCE [LARGE SCALE GENOMIC DNA]</scope>
    <source>
        <strain evidence="3 4">DSM 15638</strain>
    </source>
</reference>
<comment type="caution">
    <text evidence="3">The sequence shown here is derived from an EMBL/GenBank/DDBJ whole genome shotgun (WGS) entry which is preliminary data.</text>
</comment>
<proteinExistence type="predicted"/>
<accession>A0A0R1HFN1</accession>
<dbReference type="Proteomes" id="UP000051450">
    <property type="component" value="Unassembled WGS sequence"/>
</dbReference>
<evidence type="ECO:0000313" key="4">
    <source>
        <dbReference type="Proteomes" id="UP000051450"/>
    </source>
</evidence>
<dbReference type="PIRSF" id="PIRSF019083">
    <property type="entry name" value="UCP019083_VanZ"/>
    <property type="match status" value="1"/>
</dbReference>
<dbReference type="InterPro" id="IPR016747">
    <property type="entry name" value="Phosphotransbutyrylase"/>
</dbReference>
<dbReference type="NCBIfam" id="NF037970">
    <property type="entry name" value="vanZ_1"/>
    <property type="match status" value="1"/>
</dbReference>
<gene>
    <name evidence="3" type="ORF">FC66_GL000490</name>
</gene>
<feature type="transmembrane region" description="Helical" evidence="1">
    <location>
        <begin position="108"/>
        <end position="125"/>
    </location>
</feature>
<keyword evidence="1" id="KW-1133">Transmembrane helix</keyword>
<feature type="transmembrane region" description="Helical" evidence="1">
    <location>
        <begin position="84"/>
        <end position="101"/>
    </location>
</feature>
<evidence type="ECO:0000313" key="3">
    <source>
        <dbReference type="EMBL" id="KRK45132.1"/>
    </source>
</evidence>
<dbReference type="Pfam" id="PF04892">
    <property type="entry name" value="VanZ"/>
    <property type="match status" value="1"/>
</dbReference>
<sequence>MDGKFMKNKNNIYFALAVLIIVILFISSSETYKQQTSVPFLEKYLANKPFENWLSNVSFSYAGQVESVQQVGYFKFVEFFIRKAAHFMTYFLMAGFIFLGLKNRIKKWRYSGFIAIACAAIYASFDEFHQSLTGGRSPLVQDVILDTIGATAGVLLTILIVTLYHRRKTRKN</sequence>
<organism evidence="3 4">
    <name type="scientific">Dellaglioa algida DSM 15638</name>
    <dbReference type="NCBI Taxonomy" id="1423719"/>
    <lineage>
        <taxon>Bacteria</taxon>
        <taxon>Bacillati</taxon>
        <taxon>Bacillota</taxon>
        <taxon>Bacilli</taxon>
        <taxon>Lactobacillales</taxon>
        <taxon>Lactobacillaceae</taxon>
        <taxon>Dellaglioa</taxon>
    </lineage>
</organism>
<evidence type="ECO:0000259" key="2">
    <source>
        <dbReference type="Pfam" id="PF04892"/>
    </source>
</evidence>
<protein>
    <submittedName>
        <fullName evidence="3">Integral membrane protein</fullName>
    </submittedName>
</protein>
<dbReference type="InterPro" id="IPR006976">
    <property type="entry name" value="VanZ-like"/>
</dbReference>
<dbReference type="STRING" id="1423719.FC66_GL000490"/>
<name>A0A0R1HFN1_9LACO</name>
<feature type="transmembrane region" description="Helical" evidence="1">
    <location>
        <begin position="12"/>
        <end position="29"/>
    </location>
</feature>
<keyword evidence="1" id="KW-0812">Transmembrane</keyword>
<feature type="domain" description="VanZ-like" evidence="2">
    <location>
        <begin position="15"/>
        <end position="160"/>
    </location>
</feature>
<dbReference type="PATRIC" id="fig|1423719.4.peg.495"/>
<dbReference type="AlphaFoldDB" id="A0A0R1HFN1"/>
<keyword evidence="1" id="KW-0472">Membrane</keyword>
<evidence type="ECO:0000256" key="1">
    <source>
        <dbReference type="SAM" id="Phobius"/>
    </source>
</evidence>